<keyword evidence="14" id="KW-1185">Reference proteome</keyword>
<reference evidence="13 14" key="1">
    <citation type="journal article" date="2014" name="World J. Microbiol. Biotechnol.">
        <title>Biodiversity and physiological characteristics of Antarctic and Arctic lichens-associated bacteria.</title>
        <authorList>
            <person name="Lee Y.M."/>
            <person name="Kim E.H."/>
            <person name="Lee H.K."/>
            <person name="Hong S.G."/>
        </authorList>
    </citation>
    <scope>NUCLEOTIDE SEQUENCE [LARGE SCALE GENOMIC DNA]</scope>
    <source>
        <strain evidence="13 14">PAMC 26569</strain>
    </source>
</reference>
<evidence type="ECO:0000313" key="14">
    <source>
        <dbReference type="Proteomes" id="UP000500767"/>
    </source>
</evidence>
<dbReference type="InterPro" id="IPR038770">
    <property type="entry name" value="Na+/solute_symporter_sf"/>
</dbReference>
<dbReference type="Gene3D" id="3.40.50.720">
    <property type="entry name" value="NAD(P)-binding Rossmann-like Domain"/>
    <property type="match status" value="1"/>
</dbReference>
<keyword evidence="10 11" id="KW-0472">Membrane</keyword>
<feature type="transmembrane region" description="Helical" evidence="11">
    <location>
        <begin position="265"/>
        <end position="282"/>
    </location>
</feature>
<evidence type="ECO:0000256" key="9">
    <source>
        <dbReference type="ARBA" id="ARBA00023065"/>
    </source>
</evidence>
<dbReference type="Pfam" id="PF02254">
    <property type="entry name" value="TrkA_N"/>
    <property type="match status" value="1"/>
</dbReference>
<dbReference type="FunFam" id="3.40.50.720:FF:000036">
    <property type="entry name" value="Glutathione-regulated potassium-efflux system protein KefB"/>
    <property type="match status" value="1"/>
</dbReference>
<evidence type="ECO:0000256" key="2">
    <source>
        <dbReference type="ARBA" id="ARBA00005551"/>
    </source>
</evidence>
<evidence type="ECO:0000256" key="8">
    <source>
        <dbReference type="ARBA" id="ARBA00022989"/>
    </source>
</evidence>
<feature type="transmembrane region" description="Helical" evidence="11">
    <location>
        <begin position="111"/>
        <end position="132"/>
    </location>
</feature>
<evidence type="ECO:0000256" key="10">
    <source>
        <dbReference type="ARBA" id="ARBA00023136"/>
    </source>
</evidence>
<dbReference type="NCBIfam" id="TIGR00932">
    <property type="entry name" value="2a37"/>
    <property type="match status" value="1"/>
</dbReference>
<dbReference type="GO" id="GO:1902600">
    <property type="term" value="P:proton transmembrane transport"/>
    <property type="evidence" value="ECO:0007669"/>
    <property type="project" value="InterPro"/>
</dbReference>
<dbReference type="KEGG" id="lck:HN018_14275"/>
<dbReference type="InterPro" id="IPR006153">
    <property type="entry name" value="Cation/H_exchanger_TM"/>
</dbReference>
<sequence>MLNTLVALLLASVLAVPLSRRAGFGSVLGYLVGGVVIGPSVLGLVSGVSQIATVSEFGVVMLLFLIGLELRPARLWTLRRSVFGLGSAQVLVSACVLAALIHYWGGLDWPACAALGAGLALSSTAIVLPMLAERQLLETRAGRDSFSVLLFQDLSFIPLVALVPLLANGHAHHLSAGLPWRTVGLALLAVGAILVGGLVLLPRVFRLIGGARTPEVFTAMALLTVAGTAWLADEVGLSMSLGAFLAGVLLSNSEYRHELEADIQPFEGVLLGFFFMSVGMTARLDLLVSDPGSILAAVGALLLVKAAIGYGLGRIGGQDSATAIRFGLALPQGSEFSFVLFGAAVTAGSLAGPVADRATLVIALSMAATPILFAMSERLLLPRLERRKKEPVYDMVSTQNAPVIICGFGRMGQIVGRVLRTQGIAYTALEQDATQIEVIRRFGTKVYYGDPGRPDLLRAAGAETARLLVVTLGDPDDVLRVVDMARRTFPNLRIMARARNRRHAHLLMERDIPLIVRETFHSALQMTELVLGELGLDQARAHDAVEAFREADEATLIRTVAIRDDEKLLIQSSKQQNDELTELFSADRPAL</sequence>
<evidence type="ECO:0000256" key="6">
    <source>
        <dbReference type="ARBA" id="ARBA00022692"/>
    </source>
</evidence>
<accession>A0A6M8HS28</accession>
<dbReference type="GO" id="GO:0006813">
    <property type="term" value="P:potassium ion transport"/>
    <property type="evidence" value="ECO:0007669"/>
    <property type="project" value="UniProtKB-KW"/>
</dbReference>
<dbReference type="PANTHER" id="PTHR46157">
    <property type="entry name" value="K(+) EFFLUX ANTIPORTER 3, CHLOROPLASTIC"/>
    <property type="match status" value="1"/>
</dbReference>
<dbReference type="GO" id="GO:0008324">
    <property type="term" value="F:monoatomic cation transmembrane transporter activity"/>
    <property type="evidence" value="ECO:0007669"/>
    <property type="project" value="InterPro"/>
</dbReference>
<keyword evidence="7" id="KW-0630">Potassium</keyword>
<keyword evidence="5" id="KW-0633">Potassium transport</keyword>
<feature type="transmembrane region" description="Helical" evidence="11">
    <location>
        <begin position="82"/>
        <end position="105"/>
    </location>
</feature>
<dbReference type="GO" id="GO:0015297">
    <property type="term" value="F:antiporter activity"/>
    <property type="evidence" value="ECO:0007669"/>
    <property type="project" value="UniProtKB-KW"/>
</dbReference>
<feature type="domain" description="RCK N-terminal" evidence="12">
    <location>
        <begin position="400"/>
        <end position="517"/>
    </location>
</feature>
<feature type="transmembrane region" description="Helical" evidence="11">
    <location>
        <begin position="361"/>
        <end position="381"/>
    </location>
</feature>
<dbReference type="GO" id="GO:0012505">
    <property type="term" value="C:endomembrane system"/>
    <property type="evidence" value="ECO:0007669"/>
    <property type="project" value="UniProtKB-SubCell"/>
</dbReference>
<feature type="transmembrane region" description="Helical" evidence="11">
    <location>
        <begin position="213"/>
        <end position="231"/>
    </location>
</feature>
<dbReference type="PANTHER" id="PTHR46157:SF4">
    <property type="entry name" value="K(+) EFFLUX ANTIPORTER 3, CHLOROPLASTIC"/>
    <property type="match status" value="1"/>
</dbReference>
<comment type="subcellular location">
    <subcellularLocation>
        <location evidence="1">Endomembrane system</location>
        <topology evidence="1">Multi-pass membrane protein</topology>
    </subcellularLocation>
</comment>
<evidence type="ECO:0000256" key="1">
    <source>
        <dbReference type="ARBA" id="ARBA00004127"/>
    </source>
</evidence>
<dbReference type="Proteomes" id="UP000500767">
    <property type="component" value="Chromosome"/>
</dbReference>
<feature type="transmembrane region" description="Helical" evidence="11">
    <location>
        <begin position="144"/>
        <end position="166"/>
    </location>
</feature>
<dbReference type="SUPFAM" id="SSF51735">
    <property type="entry name" value="NAD(P)-binding Rossmann-fold domains"/>
    <property type="match status" value="1"/>
</dbReference>
<keyword evidence="3" id="KW-0813">Transport</keyword>
<name>A0A6M8HS28_9PROT</name>
<feature type="transmembrane region" description="Helical" evidence="11">
    <location>
        <begin position="294"/>
        <end position="315"/>
    </location>
</feature>
<dbReference type="GO" id="GO:0005886">
    <property type="term" value="C:plasma membrane"/>
    <property type="evidence" value="ECO:0007669"/>
    <property type="project" value="TreeGrafter"/>
</dbReference>
<dbReference type="EMBL" id="CP053708">
    <property type="protein sequence ID" value="QKE91055.1"/>
    <property type="molecule type" value="Genomic_DNA"/>
</dbReference>
<evidence type="ECO:0000256" key="7">
    <source>
        <dbReference type="ARBA" id="ARBA00022958"/>
    </source>
</evidence>
<feature type="transmembrane region" description="Helical" evidence="11">
    <location>
        <begin position="45"/>
        <end position="70"/>
    </location>
</feature>
<dbReference type="InterPro" id="IPR003148">
    <property type="entry name" value="RCK_N"/>
</dbReference>
<dbReference type="RefSeq" id="WP_171833422.1">
    <property type="nucleotide sequence ID" value="NZ_CP053708.1"/>
</dbReference>
<proteinExistence type="inferred from homology"/>
<keyword evidence="8 11" id="KW-1133">Transmembrane helix</keyword>
<dbReference type="InterPro" id="IPR004771">
    <property type="entry name" value="K/H_exchanger"/>
</dbReference>
<evidence type="ECO:0000313" key="13">
    <source>
        <dbReference type="EMBL" id="QKE91055.1"/>
    </source>
</evidence>
<keyword evidence="9" id="KW-0406">Ion transport</keyword>
<protein>
    <submittedName>
        <fullName evidence="13">Glutathione-regulated potassium-efflux system protein KefB</fullName>
    </submittedName>
</protein>
<comment type="similarity">
    <text evidence="2">Belongs to the monovalent cation:proton antiporter 2 (CPA2) transporter (TC 2.A.37) family.</text>
</comment>
<evidence type="ECO:0000256" key="5">
    <source>
        <dbReference type="ARBA" id="ARBA00022538"/>
    </source>
</evidence>
<evidence type="ECO:0000256" key="4">
    <source>
        <dbReference type="ARBA" id="ARBA00022449"/>
    </source>
</evidence>
<dbReference type="InterPro" id="IPR036291">
    <property type="entry name" value="NAD(P)-bd_dom_sf"/>
</dbReference>
<evidence type="ECO:0000256" key="11">
    <source>
        <dbReference type="SAM" id="Phobius"/>
    </source>
</evidence>
<keyword evidence="4" id="KW-0050">Antiport</keyword>
<dbReference type="Pfam" id="PF00999">
    <property type="entry name" value="Na_H_Exchanger"/>
    <property type="match status" value="1"/>
</dbReference>
<evidence type="ECO:0000256" key="3">
    <source>
        <dbReference type="ARBA" id="ARBA00022448"/>
    </source>
</evidence>
<dbReference type="AlphaFoldDB" id="A0A6M8HS28"/>
<evidence type="ECO:0000259" key="12">
    <source>
        <dbReference type="PROSITE" id="PS51201"/>
    </source>
</evidence>
<feature type="transmembrane region" description="Helical" evidence="11">
    <location>
        <begin position="336"/>
        <end position="355"/>
    </location>
</feature>
<organism evidence="13 14">
    <name type="scientific">Lichenicola cladoniae</name>
    <dbReference type="NCBI Taxonomy" id="1484109"/>
    <lineage>
        <taxon>Bacteria</taxon>
        <taxon>Pseudomonadati</taxon>
        <taxon>Pseudomonadota</taxon>
        <taxon>Alphaproteobacteria</taxon>
        <taxon>Acetobacterales</taxon>
        <taxon>Acetobacteraceae</taxon>
        <taxon>Lichenicola</taxon>
    </lineage>
</organism>
<feature type="transmembrane region" description="Helical" evidence="11">
    <location>
        <begin position="237"/>
        <end position="253"/>
    </location>
</feature>
<dbReference type="PROSITE" id="PS51201">
    <property type="entry name" value="RCK_N"/>
    <property type="match status" value="1"/>
</dbReference>
<gene>
    <name evidence="13" type="ORF">HN018_14275</name>
</gene>
<feature type="transmembrane region" description="Helical" evidence="11">
    <location>
        <begin position="178"/>
        <end position="201"/>
    </location>
</feature>
<dbReference type="Gene3D" id="1.20.1530.20">
    <property type="match status" value="1"/>
</dbReference>
<keyword evidence="6 11" id="KW-0812">Transmembrane</keyword>